<evidence type="ECO:0000313" key="2">
    <source>
        <dbReference type="EMBL" id="OHA97027.1"/>
    </source>
</evidence>
<accession>A0A1G2TIB6</accession>
<evidence type="ECO:0000256" key="1">
    <source>
        <dbReference type="SAM" id="MobiDB-lite"/>
    </source>
</evidence>
<reference evidence="2 3" key="1">
    <citation type="journal article" date="2016" name="Nat. Commun.">
        <title>Thousands of microbial genomes shed light on interconnected biogeochemical processes in an aquifer system.</title>
        <authorList>
            <person name="Anantharaman K."/>
            <person name="Brown C.T."/>
            <person name="Hug L.A."/>
            <person name="Sharon I."/>
            <person name="Castelle C.J."/>
            <person name="Probst A.J."/>
            <person name="Thomas B.C."/>
            <person name="Singh A."/>
            <person name="Wilkins M.J."/>
            <person name="Karaoz U."/>
            <person name="Brodie E.L."/>
            <person name="Williams K.H."/>
            <person name="Hubbard S.S."/>
            <person name="Banfield J.F."/>
        </authorList>
    </citation>
    <scope>NUCLEOTIDE SEQUENCE [LARGE SCALE GENOMIC DNA]</scope>
</reference>
<comment type="caution">
    <text evidence="2">The sequence shown here is derived from an EMBL/GenBank/DDBJ whole genome shotgun (WGS) entry which is preliminary data.</text>
</comment>
<name>A0A1G2TIB6_9BACT</name>
<dbReference type="Proteomes" id="UP000178175">
    <property type="component" value="Unassembled WGS sequence"/>
</dbReference>
<protein>
    <submittedName>
        <fullName evidence="2">Uncharacterized protein</fullName>
    </submittedName>
</protein>
<gene>
    <name evidence="2" type="ORF">A3C70_02505</name>
</gene>
<sequence length="174" mass="19084">MNETDKLIAEQLKTLPPSLQQAISAVPWKALVQEIGKANTLDTEQIVSLEQETMLVVYGLENPNDYVSNIIKEVGVSEEVAYTIAGSVVDKIFEPILRKSEEFEKSVTPAITPVSAPATPPANLPMVEAGEVAHEVPHIEQTTPIPAPQKPEPKASLPDYRYEQGKDPYREPLA</sequence>
<feature type="compositionally biased region" description="Basic and acidic residues" evidence="1">
    <location>
        <begin position="160"/>
        <end position="174"/>
    </location>
</feature>
<evidence type="ECO:0000313" key="3">
    <source>
        <dbReference type="Proteomes" id="UP000178175"/>
    </source>
</evidence>
<organism evidence="2 3">
    <name type="scientific">Candidatus Zambryskibacteria bacterium RIFCSPHIGHO2_02_FULL_43_14</name>
    <dbReference type="NCBI Taxonomy" id="1802748"/>
    <lineage>
        <taxon>Bacteria</taxon>
        <taxon>Candidatus Zambryskiibacteriota</taxon>
    </lineage>
</organism>
<dbReference type="EMBL" id="MHVR01000002">
    <property type="protein sequence ID" value="OHA97027.1"/>
    <property type="molecule type" value="Genomic_DNA"/>
</dbReference>
<feature type="region of interest" description="Disordered" evidence="1">
    <location>
        <begin position="134"/>
        <end position="174"/>
    </location>
</feature>
<dbReference type="AlphaFoldDB" id="A0A1G2TIB6"/>
<proteinExistence type="predicted"/>